<accession>A0ABS9TQA7</accession>
<sequence>MTELLGSSTALLIAGGVIVVMIVLVVVLILRNRRNTFATPLERATFATLHTVALAAPALREGLSHNSAAFALPYLRQLLDTCALTMTDNRGQTLAWDGDADQHEPDVRSLADQVISTGRQQVLSHTAIICDHPDCVVRGIVVVPLETDGAIVGTLAALTTSTAGPVLLRATAEVARYVSSQLELAELDESRARLNRAEVRALRAQISPHFVYNALTTIASFIRTDPVRARELLIEFADFTRYSFRTAGEYTTLSDELTNIERYIRLEKARFGNRLNIKLQIAPEVLTVVLPFLALQPLVENAVRHGLASKPNGGTITITAENAGAECVIIVEDDGIGMDPARLTDDLDDAHQSGAHVGLGNVDDRMRSTFGDDFGLVVDTAPGAGMKITLRVPKFRAGIRV</sequence>
<evidence type="ECO:0000259" key="2">
    <source>
        <dbReference type="SMART" id="SM00387"/>
    </source>
</evidence>
<dbReference type="InterPro" id="IPR010559">
    <property type="entry name" value="Sig_transdc_His_kin_internal"/>
</dbReference>
<dbReference type="InterPro" id="IPR036890">
    <property type="entry name" value="HATPase_C_sf"/>
</dbReference>
<dbReference type="SUPFAM" id="SSF55874">
    <property type="entry name" value="ATPase domain of HSP90 chaperone/DNA topoisomerase II/histidine kinase"/>
    <property type="match status" value="1"/>
</dbReference>
<dbReference type="SMART" id="SM00387">
    <property type="entry name" value="HATPase_c"/>
    <property type="match status" value="1"/>
</dbReference>
<evidence type="ECO:0000256" key="1">
    <source>
        <dbReference type="SAM" id="Phobius"/>
    </source>
</evidence>
<keyword evidence="1" id="KW-0812">Transmembrane</keyword>
<dbReference type="Gene3D" id="3.30.565.10">
    <property type="entry name" value="Histidine kinase-like ATPase, C-terminal domain"/>
    <property type="match status" value="1"/>
</dbReference>
<keyword evidence="1" id="KW-1133">Transmembrane helix</keyword>
<protein>
    <submittedName>
        <fullName evidence="3">Histidine kinase</fullName>
    </submittedName>
</protein>
<dbReference type="RefSeq" id="WP_241041539.1">
    <property type="nucleotide sequence ID" value="NZ_BAAAJF010000016.1"/>
</dbReference>
<name>A0ABS9TQA7_9PSEU</name>
<dbReference type="GO" id="GO:0016301">
    <property type="term" value="F:kinase activity"/>
    <property type="evidence" value="ECO:0007669"/>
    <property type="project" value="UniProtKB-KW"/>
</dbReference>
<comment type="caution">
    <text evidence="3">The sequence shown here is derived from an EMBL/GenBank/DDBJ whole genome shotgun (WGS) entry which is preliminary data.</text>
</comment>
<dbReference type="PANTHER" id="PTHR34220">
    <property type="entry name" value="SENSOR HISTIDINE KINASE YPDA"/>
    <property type="match status" value="1"/>
</dbReference>
<feature type="domain" description="Histidine kinase/HSP90-like ATPase" evidence="2">
    <location>
        <begin position="286"/>
        <end position="394"/>
    </location>
</feature>
<keyword evidence="1" id="KW-0472">Membrane</keyword>
<keyword evidence="4" id="KW-1185">Reference proteome</keyword>
<keyword evidence="3" id="KW-0418">Kinase</keyword>
<dbReference type="Proteomes" id="UP001299970">
    <property type="component" value="Unassembled WGS sequence"/>
</dbReference>
<dbReference type="EMBL" id="JAKXMK010000036">
    <property type="protein sequence ID" value="MCH6170732.1"/>
    <property type="molecule type" value="Genomic_DNA"/>
</dbReference>
<dbReference type="Pfam" id="PF02518">
    <property type="entry name" value="HATPase_c"/>
    <property type="match status" value="1"/>
</dbReference>
<reference evidence="3 4" key="1">
    <citation type="submission" date="2022-03" db="EMBL/GenBank/DDBJ databases">
        <title>Pseudonocardia alaer sp. nov., a novel actinomycete isolated from reed forest soil.</title>
        <authorList>
            <person name="Wang L."/>
        </authorList>
    </citation>
    <scope>NUCLEOTIDE SEQUENCE [LARGE SCALE GENOMIC DNA]</scope>
    <source>
        <strain evidence="3 4">Y-16303</strain>
    </source>
</reference>
<dbReference type="Pfam" id="PF06580">
    <property type="entry name" value="His_kinase"/>
    <property type="match status" value="1"/>
</dbReference>
<evidence type="ECO:0000313" key="4">
    <source>
        <dbReference type="Proteomes" id="UP001299970"/>
    </source>
</evidence>
<dbReference type="InterPro" id="IPR003594">
    <property type="entry name" value="HATPase_dom"/>
</dbReference>
<evidence type="ECO:0000313" key="3">
    <source>
        <dbReference type="EMBL" id="MCH6170732.1"/>
    </source>
</evidence>
<dbReference type="PANTHER" id="PTHR34220:SF7">
    <property type="entry name" value="SENSOR HISTIDINE KINASE YPDA"/>
    <property type="match status" value="1"/>
</dbReference>
<dbReference type="InterPro" id="IPR050640">
    <property type="entry name" value="Bact_2-comp_sensor_kinase"/>
</dbReference>
<gene>
    <name evidence="3" type="ORF">MMF94_33935</name>
</gene>
<keyword evidence="3" id="KW-0808">Transferase</keyword>
<organism evidence="3 4">
    <name type="scientific">Pseudonocardia alaniniphila</name>
    <dbReference type="NCBI Taxonomy" id="75291"/>
    <lineage>
        <taxon>Bacteria</taxon>
        <taxon>Bacillati</taxon>
        <taxon>Actinomycetota</taxon>
        <taxon>Actinomycetes</taxon>
        <taxon>Pseudonocardiales</taxon>
        <taxon>Pseudonocardiaceae</taxon>
        <taxon>Pseudonocardia</taxon>
    </lineage>
</organism>
<proteinExistence type="predicted"/>
<feature type="transmembrane region" description="Helical" evidence="1">
    <location>
        <begin position="12"/>
        <end position="30"/>
    </location>
</feature>